<comment type="caution">
    <text evidence="7">The sequence shown here is derived from an EMBL/GenBank/DDBJ whole genome shotgun (WGS) entry which is preliminary data.</text>
</comment>
<evidence type="ECO:0000256" key="3">
    <source>
        <dbReference type="ARBA" id="ARBA00023136"/>
    </source>
</evidence>
<evidence type="ECO:0000256" key="2">
    <source>
        <dbReference type="ARBA" id="ARBA00022729"/>
    </source>
</evidence>
<dbReference type="SUPFAM" id="SSF53850">
    <property type="entry name" value="Periplasmic binding protein-like II"/>
    <property type="match status" value="1"/>
</dbReference>
<dbReference type="CDD" id="cd13585">
    <property type="entry name" value="PBP2_TMBP_like"/>
    <property type="match status" value="1"/>
</dbReference>
<organism evidence="7 8">
    <name type="scientific">Myceligenerans pegani</name>
    <dbReference type="NCBI Taxonomy" id="2776917"/>
    <lineage>
        <taxon>Bacteria</taxon>
        <taxon>Bacillati</taxon>
        <taxon>Actinomycetota</taxon>
        <taxon>Actinomycetes</taxon>
        <taxon>Micrococcales</taxon>
        <taxon>Promicromonosporaceae</taxon>
        <taxon>Myceligenerans</taxon>
    </lineage>
</organism>
<evidence type="ECO:0000313" key="7">
    <source>
        <dbReference type="EMBL" id="MBE1877631.1"/>
    </source>
</evidence>
<feature type="signal peptide" evidence="6">
    <location>
        <begin position="1"/>
        <end position="22"/>
    </location>
</feature>
<dbReference type="InterPro" id="IPR050490">
    <property type="entry name" value="Bact_solute-bd_prot1"/>
</dbReference>
<accession>A0ABR9N2X8</accession>
<evidence type="ECO:0000256" key="6">
    <source>
        <dbReference type="SAM" id="SignalP"/>
    </source>
</evidence>
<keyword evidence="8" id="KW-1185">Reference proteome</keyword>
<evidence type="ECO:0000256" key="1">
    <source>
        <dbReference type="ARBA" id="ARBA00022475"/>
    </source>
</evidence>
<proteinExistence type="predicted"/>
<dbReference type="Proteomes" id="UP000625527">
    <property type="component" value="Unassembled WGS sequence"/>
</dbReference>
<keyword evidence="1" id="KW-1003">Cell membrane</keyword>
<gene>
    <name evidence="7" type="ORF">IHE71_18245</name>
</gene>
<reference evidence="7 8" key="1">
    <citation type="submission" date="2020-10" db="EMBL/GenBank/DDBJ databases">
        <title>Myceligenerans pegani sp. nov., an endophytic actinomycete isolated from Peganum harmala L. in Xinjiang, China.</title>
        <authorList>
            <person name="Xin L."/>
        </authorList>
    </citation>
    <scope>NUCLEOTIDE SEQUENCE [LARGE SCALE GENOMIC DNA]</scope>
    <source>
        <strain evidence="7 8">TRM65318</strain>
    </source>
</reference>
<evidence type="ECO:0000256" key="4">
    <source>
        <dbReference type="ARBA" id="ARBA00023139"/>
    </source>
</evidence>
<feature type="chain" id="PRO_5046815465" evidence="6">
    <location>
        <begin position="23"/>
        <end position="443"/>
    </location>
</feature>
<dbReference type="RefSeq" id="WP_192864189.1">
    <property type="nucleotide sequence ID" value="NZ_JADAQT010000105.1"/>
</dbReference>
<dbReference type="InterPro" id="IPR006059">
    <property type="entry name" value="SBP"/>
</dbReference>
<protein>
    <submittedName>
        <fullName evidence="7">Sugar ABC transporter substrate-binding protein</fullName>
    </submittedName>
</protein>
<dbReference type="Gene3D" id="3.40.190.10">
    <property type="entry name" value="Periplasmic binding protein-like II"/>
    <property type="match status" value="1"/>
</dbReference>
<keyword evidence="4" id="KW-0564">Palmitate</keyword>
<keyword evidence="2 6" id="KW-0732">Signal</keyword>
<evidence type="ECO:0000313" key="8">
    <source>
        <dbReference type="Proteomes" id="UP000625527"/>
    </source>
</evidence>
<name>A0ABR9N2X8_9MICO</name>
<dbReference type="PANTHER" id="PTHR43649:SF33">
    <property type="entry name" value="POLYGALACTURONAN_RHAMNOGALACTURONAN-BINDING PROTEIN YTCQ"/>
    <property type="match status" value="1"/>
</dbReference>
<dbReference type="PANTHER" id="PTHR43649">
    <property type="entry name" value="ARABINOSE-BINDING PROTEIN-RELATED"/>
    <property type="match status" value="1"/>
</dbReference>
<dbReference type="EMBL" id="JADAQT010000105">
    <property type="protein sequence ID" value="MBE1877631.1"/>
    <property type="molecule type" value="Genomic_DNA"/>
</dbReference>
<keyword evidence="3" id="KW-0472">Membrane</keyword>
<dbReference type="Pfam" id="PF01547">
    <property type="entry name" value="SBP_bac_1"/>
    <property type="match status" value="1"/>
</dbReference>
<evidence type="ECO:0000256" key="5">
    <source>
        <dbReference type="ARBA" id="ARBA00023288"/>
    </source>
</evidence>
<sequence>MTRMARLGAGAAVGALAVAGLAACSAGGSGNGDADGSIEIWTRSAEESAASYQFAFDAFTEQTGIEIDYQPVQEFDTQLQARAQQGDLPDLFINDAGSLGNYVEQGLVLPVDPQAIDGGDQIPQSTWDENIGADGSVYGVPFSRQANITVVRRDWREALGIDAPETWEDLTALAEAFATEDPDGNGEDDTYGMVVPGSAQSGYIFRWGVPYIWQAGGDILQDNGDGTFAAVFDSPETVTAIEWIQEQFCTPGVVVPGSVNLTTADTPFFGEGTAGIYLTGPYNLSTFDNLVGRDNVEIVPMPAGPAGTTSFSEGENIYFGASSDKADLQRQLAEFLITPEAQELMMKAEANDAGVTAQPVVRIPVNENVDVGAVKDDERWNLVADAYADSKHFPWSIDFLPYRQIVADGMNAVAADCQADAAAGVSEVQAQLVAQLEADGLAG</sequence>
<dbReference type="PROSITE" id="PS51257">
    <property type="entry name" value="PROKAR_LIPOPROTEIN"/>
    <property type="match status" value="1"/>
</dbReference>
<keyword evidence="5" id="KW-0449">Lipoprotein</keyword>